<proteinExistence type="predicted"/>
<dbReference type="EMBL" id="AMYG01000023">
    <property type="protein sequence ID" value="EMT39732.1"/>
    <property type="molecule type" value="Genomic_DNA"/>
</dbReference>
<dbReference type="PROSITE" id="PS51257">
    <property type="entry name" value="PROKAR_LIPOPROTEIN"/>
    <property type="match status" value="1"/>
</dbReference>
<dbReference type="AlphaFoldDB" id="M8DI30"/>
<protein>
    <recommendedName>
        <fullName evidence="3">Lipoprotein</fullName>
    </recommendedName>
</protein>
<reference evidence="1 2" key="1">
    <citation type="journal article" date="2013" name="PLoS ONE">
        <title>Genomic Evaluation of Thermoanaerobacter spp. for the Construction of Designer Co-Cultures to Improve Lignocellulosic Biofuel Production.</title>
        <authorList>
            <person name="Verbeke T.J."/>
            <person name="Zhang X."/>
            <person name="Henrissat B."/>
            <person name="Spicer V."/>
            <person name="Rydzak T."/>
            <person name="Krokhin O.V."/>
            <person name="Fristensky B."/>
            <person name="Levin D.B."/>
            <person name="Sparling R."/>
        </authorList>
    </citation>
    <scope>NUCLEOTIDE SEQUENCE [LARGE SCALE GENOMIC DNA]</scope>
    <source>
        <strain evidence="1 2">WC1</strain>
    </source>
</reference>
<accession>M8DI30</accession>
<keyword evidence="2" id="KW-1185">Reference proteome</keyword>
<dbReference type="SUPFAM" id="SSF82171">
    <property type="entry name" value="DPP6 N-terminal domain-like"/>
    <property type="match status" value="1"/>
</dbReference>
<comment type="caution">
    <text evidence="1">The sequence shown here is derived from an EMBL/GenBank/DDBJ whole genome shotgun (WGS) entry which is preliminary data.</text>
</comment>
<evidence type="ECO:0000313" key="1">
    <source>
        <dbReference type="EMBL" id="EMT39732.1"/>
    </source>
</evidence>
<dbReference type="PATRIC" id="fig|1198630.3.peg.626"/>
<dbReference type="HOGENOM" id="CLU_700072_0_0_9"/>
<dbReference type="RefSeq" id="WP_004398932.1">
    <property type="nucleotide sequence ID" value="NZ_KB731279.1"/>
</dbReference>
<name>M8DI30_THETY</name>
<organism evidence="1 2">
    <name type="scientific">Thermoanaerobacter thermohydrosulfuricus WC1</name>
    <dbReference type="NCBI Taxonomy" id="1198630"/>
    <lineage>
        <taxon>Bacteria</taxon>
        <taxon>Bacillati</taxon>
        <taxon>Bacillota</taxon>
        <taxon>Clostridia</taxon>
        <taxon>Thermoanaerobacterales</taxon>
        <taxon>Thermoanaerobacteraceae</taxon>
        <taxon>Thermoanaerobacter</taxon>
    </lineage>
</organism>
<evidence type="ECO:0000313" key="2">
    <source>
        <dbReference type="Proteomes" id="UP000013242"/>
    </source>
</evidence>
<sequence length="399" mass="45813">MKRMRYFLLTVLIVGSLILMSCSNEYANLEKYQFTKNSDPKLVYADEKKVIIEDGENLVLESKGNFYKLPTKLDLRKDEIIILLSTEGNYALTGKIDKDKFYNVNIVNLIKGNKLSVEYAAVKYMISSQYSLLPNEQYFAYVDKGEKDSDMTIKMVDLTAFKTYDVKVDMPVTNVIAVKNGSGYQIYFESLGKVYKKLNEGKPTFIANGYLLYVDENGNIYLYRNINIKTTKIYKIDKNGNEKEIASLDKPSLLVRKNGDVAAFITANDKGFKSYDMDLINLKTSKHTVIPNASENLNYDIPLFYKRGNIAIIFYKEGKTEMIDTKNGNIMALKNFEKYVFPNSNMEFGFNIYENQTIGFNKIVQLKKQENNVKLLLVDANNKVLKTIAEQQINEEEKQ</sequence>
<gene>
    <name evidence="1" type="ORF">TthWC1_0609</name>
</gene>
<evidence type="ECO:0008006" key="3">
    <source>
        <dbReference type="Google" id="ProtNLM"/>
    </source>
</evidence>
<dbReference type="Proteomes" id="UP000013242">
    <property type="component" value="Unassembled WGS sequence"/>
</dbReference>